<dbReference type="InterPro" id="IPR038595">
    <property type="entry name" value="LOR_sf"/>
</dbReference>
<reference evidence="4" key="5">
    <citation type="submission" date="2015-06" db="UniProtKB">
        <authorList>
            <consortium name="EnsemblFungi"/>
        </authorList>
    </citation>
    <scope>IDENTIFICATION</scope>
    <source>
        <strain evidence="4">ATCC 64411</strain>
    </source>
</reference>
<dbReference type="SUPFAM" id="SSF54518">
    <property type="entry name" value="Tubby C-terminal domain-like"/>
    <property type="match status" value="1"/>
</dbReference>
<dbReference type="InterPro" id="IPR025659">
    <property type="entry name" value="Tubby-like_C"/>
</dbReference>
<reference evidence="4" key="4">
    <citation type="journal article" date="2015" name="G3 (Bethesda)">
        <title>Genome sequences of three phytopathogenic species of the Magnaporthaceae family of fungi.</title>
        <authorList>
            <person name="Okagaki L.H."/>
            <person name="Nunes C.C."/>
            <person name="Sailsbery J."/>
            <person name="Clay B."/>
            <person name="Brown D."/>
            <person name="John T."/>
            <person name="Oh Y."/>
            <person name="Young N."/>
            <person name="Fitzgerald M."/>
            <person name="Haas B.J."/>
            <person name="Zeng Q."/>
            <person name="Young S."/>
            <person name="Adiconis X."/>
            <person name="Fan L."/>
            <person name="Levin J.Z."/>
            <person name="Mitchell T.K."/>
            <person name="Okubara P.A."/>
            <person name="Farman M.L."/>
            <person name="Kohn L.M."/>
            <person name="Birren B."/>
            <person name="Ma L.-J."/>
            <person name="Dean R.A."/>
        </authorList>
    </citation>
    <scope>NUCLEOTIDE SEQUENCE</scope>
    <source>
        <strain evidence="4">ATCC 64411 / 73-15</strain>
    </source>
</reference>
<dbReference type="STRING" id="644358.A0A0C4E0L3"/>
<dbReference type="EMBL" id="ADBL01001406">
    <property type="status" value="NOT_ANNOTATED_CDS"/>
    <property type="molecule type" value="Genomic_DNA"/>
</dbReference>
<feature type="compositionally biased region" description="Polar residues" evidence="2">
    <location>
        <begin position="16"/>
        <end position="25"/>
    </location>
</feature>
<evidence type="ECO:0000313" key="4">
    <source>
        <dbReference type="EnsemblFungi" id="MAPG_05892T0"/>
    </source>
</evidence>
<protein>
    <recommendedName>
        <fullName evidence="6">Tubby C-terminal domain-containing protein</fullName>
    </recommendedName>
</protein>
<dbReference type="InterPro" id="IPR007612">
    <property type="entry name" value="LOR"/>
</dbReference>
<comment type="similarity">
    <text evidence="1">Belongs to the LOR family.</text>
</comment>
<keyword evidence="5" id="KW-1185">Reference proteome</keyword>
<dbReference type="EMBL" id="GL876970">
    <property type="protein sequence ID" value="KLU86885.1"/>
    <property type="molecule type" value="Genomic_DNA"/>
</dbReference>
<evidence type="ECO:0000313" key="5">
    <source>
        <dbReference type="Proteomes" id="UP000011715"/>
    </source>
</evidence>
<reference evidence="5" key="1">
    <citation type="submission" date="2010-05" db="EMBL/GenBank/DDBJ databases">
        <title>The genome sequence of Magnaporthe poae strain ATCC 64411.</title>
        <authorList>
            <person name="Ma L.-J."/>
            <person name="Dead R."/>
            <person name="Young S."/>
            <person name="Zeng Q."/>
            <person name="Koehrsen M."/>
            <person name="Alvarado L."/>
            <person name="Berlin A."/>
            <person name="Chapman S.B."/>
            <person name="Chen Z."/>
            <person name="Freedman E."/>
            <person name="Gellesch M."/>
            <person name="Goldberg J."/>
            <person name="Griggs A."/>
            <person name="Gujja S."/>
            <person name="Heilman E.R."/>
            <person name="Heiman D."/>
            <person name="Hepburn T."/>
            <person name="Howarth C."/>
            <person name="Jen D."/>
            <person name="Larson L."/>
            <person name="Mehta T."/>
            <person name="Neiman D."/>
            <person name="Pearson M."/>
            <person name="Roberts A."/>
            <person name="Saif S."/>
            <person name="Shea T."/>
            <person name="Shenoy N."/>
            <person name="Sisk P."/>
            <person name="Stolte C."/>
            <person name="Sykes S."/>
            <person name="Walk T."/>
            <person name="White J."/>
            <person name="Yandava C."/>
            <person name="Haas B."/>
            <person name="Nusbaum C."/>
            <person name="Birren B."/>
        </authorList>
    </citation>
    <scope>NUCLEOTIDE SEQUENCE [LARGE SCALE GENOMIC DNA]</scope>
    <source>
        <strain evidence="5">ATCC 64411 / 73-15</strain>
    </source>
</reference>
<sequence>MATTTAQITPALPPQGRQQTVTQPVQAAPTKPLGIYAEKTSHNGLNLLVRETKKSKRYEVLEAGTKRKLLQIKTNFFTMHMRKEVFDVQDPTHPRHLFDMVYDYSNLKRGDLLTSFAVHYPKKKDVNKAVLESDDEAGDQDPGSGEKIVEIKGNFKLVGSKSTVTFKNPLTGGQEECLELGGNLGAFKGEVTDTTAGNRVVARFDRDYGARDFFLRKQTYAVSVEPGVDWSLMALLCVAMDHRSDAWWVK</sequence>
<dbReference type="EnsemblFungi" id="MAPG_05892T0">
    <property type="protein sequence ID" value="MAPG_05892T0"/>
    <property type="gene ID" value="MAPG_05892"/>
</dbReference>
<evidence type="ECO:0000256" key="2">
    <source>
        <dbReference type="SAM" id="MobiDB-lite"/>
    </source>
</evidence>
<dbReference type="OrthoDB" id="97518at2759"/>
<dbReference type="Gene3D" id="2.40.160.200">
    <property type="entry name" value="LURP1-related"/>
    <property type="match status" value="1"/>
</dbReference>
<dbReference type="eggNOG" id="ENOG502RN11">
    <property type="taxonomic scope" value="Eukaryota"/>
</dbReference>
<accession>A0A0C4E0L3</accession>
<evidence type="ECO:0000256" key="1">
    <source>
        <dbReference type="ARBA" id="ARBA00005437"/>
    </source>
</evidence>
<evidence type="ECO:0000313" key="3">
    <source>
        <dbReference type="EMBL" id="KLU86885.1"/>
    </source>
</evidence>
<evidence type="ECO:0008006" key="6">
    <source>
        <dbReference type="Google" id="ProtNLM"/>
    </source>
</evidence>
<dbReference type="Pfam" id="PF04525">
    <property type="entry name" value="LOR"/>
    <property type="match status" value="1"/>
</dbReference>
<gene>
    <name evidence="3" type="ORF">MAPG_05892</name>
</gene>
<organism evidence="4 5">
    <name type="scientific">Magnaporthiopsis poae (strain ATCC 64411 / 73-15)</name>
    <name type="common">Kentucky bluegrass fungus</name>
    <name type="synonym">Magnaporthe poae</name>
    <dbReference type="NCBI Taxonomy" id="644358"/>
    <lineage>
        <taxon>Eukaryota</taxon>
        <taxon>Fungi</taxon>
        <taxon>Dikarya</taxon>
        <taxon>Ascomycota</taxon>
        <taxon>Pezizomycotina</taxon>
        <taxon>Sordariomycetes</taxon>
        <taxon>Sordariomycetidae</taxon>
        <taxon>Magnaporthales</taxon>
        <taxon>Magnaporthaceae</taxon>
        <taxon>Magnaporthiopsis</taxon>
    </lineage>
</organism>
<dbReference type="Proteomes" id="UP000011715">
    <property type="component" value="Unassembled WGS sequence"/>
</dbReference>
<feature type="region of interest" description="Disordered" evidence="2">
    <location>
        <begin position="1"/>
        <end position="25"/>
    </location>
</feature>
<dbReference type="VEuPathDB" id="FungiDB:MAPG_05892"/>
<reference evidence="3" key="3">
    <citation type="submission" date="2011-03" db="EMBL/GenBank/DDBJ databases">
        <title>Annotation of Magnaporthe poae ATCC 64411.</title>
        <authorList>
            <person name="Ma L.-J."/>
            <person name="Dead R."/>
            <person name="Young S.K."/>
            <person name="Zeng Q."/>
            <person name="Gargeya S."/>
            <person name="Fitzgerald M."/>
            <person name="Haas B."/>
            <person name="Abouelleil A."/>
            <person name="Alvarado L."/>
            <person name="Arachchi H.M."/>
            <person name="Berlin A."/>
            <person name="Brown A."/>
            <person name="Chapman S.B."/>
            <person name="Chen Z."/>
            <person name="Dunbar C."/>
            <person name="Freedman E."/>
            <person name="Gearin G."/>
            <person name="Gellesch M."/>
            <person name="Goldberg J."/>
            <person name="Griggs A."/>
            <person name="Gujja S."/>
            <person name="Heiman D."/>
            <person name="Howarth C."/>
            <person name="Larson L."/>
            <person name="Lui A."/>
            <person name="MacDonald P.J.P."/>
            <person name="Mehta T."/>
            <person name="Montmayeur A."/>
            <person name="Murphy C."/>
            <person name="Neiman D."/>
            <person name="Pearson M."/>
            <person name="Priest M."/>
            <person name="Roberts A."/>
            <person name="Saif S."/>
            <person name="Shea T."/>
            <person name="Shenoy N."/>
            <person name="Sisk P."/>
            <person name="Stolte C."/>
            <person name="Sykes S."/>
            <person name="Yandava C."/>
            <person name="Wortman J."/>
            <person name="Nusbaum C."/>
            <person name="Birren B."/>
        </authorList>
    </citation>
    <scope>NUCLEOTIDE SEQUENCE</scope>
    <source>
        <strain evidence="3">ATCC 64411</strain>
    </source>
</reference>
<name>A0A0C4E0L3_MAGP6</name>
<reference evidence="3" key="2">
    <citation type="submission" date="2010-05" db="EMBL/GenBank/DDBJ databases">
        <title>The Genome Sequence of Magnaporthe poae strain ATCC 64411.</title>
        <authorList>
            <consortium name="The Broad Institute Genome Sequencing Platform"/>
            <consortium name="Broad Institute Genome Sequencing Center for Infectious Disease"/>
            <person name="Ma L.-J."/>
            <person name="Dead R."/>
            <person name="Young S."/>
            <person name="Zeng Q."/>
            <person name="Koehrsen M."/>
            <person name="Alvarado L."/>
            <person name="Berlin A."/>
            <person name="Chapman S.B."/>
            <person name="Chen Z."/>
            <person name="Freedman E."/>
            <person name="Gellesch M."/>
            <person name="Goldberg J."/>
            <person name="Griggs A."/>
            <person name="Gujja S."/>
            <person name="Heilman E.R."/>
            <person name="Heiman D."/>
            <person name="Hepburn T."/>
            <person name="Howarth C."/>
            <person name="Jen D."/>
            <person name="Larson L."/>
            <person name="Mehta T."/>
            <person name="Neiman D."/>
            <person name="Pearson M."/>
            <person name="Roberts A."/>
            <person name="Saif S."/>
            <person name="Shea T."/>
            <person name="Shenoy N."/>
            <person name="Sisk P."/>
            <person name="Stolte C."/>
            <person name="Sykes S."/>
            <person name="Walk T."/>
            <person name="White J."/>
            <person name="Yandava C."/>
            <person name="Haas B."/>
            <person name="Nusbaum C."/>
            <person name="Birren B."/>
        </authorList>
    </citation>
    <scope>NUCLEOTIDE SEQUENCE</scope>
    <source>
        <strain evidence="3">ATCC 64411</strain>
    </source>
</reference>
<dbReference type="AlphaFoldDB" id="A0A0C4E0L3"/>
<proteinExistence type="inferred from homology"/>